<dbReference type="Proteomes" id="UP001481677">
    <property type="component" value="Unassembled WGS sequence"/>
</dbReference>
<reference evidence="1 2" key="1">
    <citation type="submission" date="2024-01" db="EMBL/GenBank/DDBJ databases">
        <title>The diversity of rhizobia nodulating Mimosa spp. in eleven states of Brazil covering several biomes is determined by host plant, location, and edaphic factors.</title>
        <authorList>
            <person name="Rouws L."/>
            <person name="Barauna A."/>
            <person name="Beukes C."/>
            <person name="De Faria S.M."/>
            <person name="Gross E."/>
            <person name="Dos Reis Junior F.B."/>
            <person name="Simon M."/>
            <person name="Maluk M."/>
            <person name="Odee D.W."/>
            <person name="Kenicer G."/>
            <person name="Young J.P.W."/>
            <person name="Reis V.M."/>
            <person name="Zilli J."/>
            <person name="James E.K."/>
        </authorList>
    </citation>
    <scope>NUCLEOTIDE SEQUENCE [LARGE SCALE GENOMIC DNA]</scope>
    <source>
        <strain evidence="1 2">JPY530</strain>
    </source>
</reference>
<keyword evidence="2" id="KW-1185">Reference proteome</keyword>
<comment type="caution">
    <text evidence="1">The sequence shown here is derived from an EMBL/GenBank/DDBJ whole genome shotgun (WGS) entry which is preliminary data.</text>
</comment>
<protein>
    <recommendedName>
        <fullName evidence="3">DUF1488 domain-containing protein</fullName>
    </recommendedName>
</protein>
<evidence type="ECO:0008006" key="3">
    <source>
        <dbReference type="Google" id="ProtNLM"/>
    </source>
</evidence>
<accession>A0ABU9R329</accession>
<proteinExistence type="predicted"/>
<evidence type="ECO:0000313" key="2">
    <source>
        <dbReference type="Proteomes" id="UP001481677"/>
    </source>
</evidence>
<gene>
    <name evidence="1" type="ORF">V4C56_17740</name>
</gene>
<name>A0ABU9R329_9BURK</name>
<dbReference type="RefSeq" id="WP_342959020.1">
    <property type="nucleotide sequence ID" value="NZ_JAZHFZ010000010.1"/>
</dbReference>
<sequence length="89" mass="10016">MNASTVKLSSPIVHREDLWFVVYGFGWGFRAFEISADTARTELGAANGSPQQLTLAFELGRQRIAKAVKAMTFDYRGERIALRPQDLRL</sequence>
<organism evidence="1 2">
    <name type="scientific">Paraburkholderia azotifigens</name>
    <dbReference type="NCBI Taxonomy" id="2057004"/>
    <lineage>
        <taxon>Bacteria</taxon>
        <taxon>Pseudomonadati</taxon>
        <taxon>Pseudomonadota</taxon>
        <taxon>Betaproteobacteria</taxon>
        <taxon>Burkholderiales</taxon>
        <taxon>Burkholderiaceae</taxon>
        <taxon>Paraburkholderia</taxon>
    </lineage>
</organism>
<evidence type="ECO:0000313" key="1">
    <source>
        <dbReference type="EMBL" id="MEM5341452.1"/>
    </source>
</evidence>
<dbReference type="EMBL" id="JAZHGA010000011">
    <property type="protein sequence ID" value="MEM5341452.1"/>
    <property type="molecule type" value="Genomic_DNA"/>
</dbReference>